<organism evidence="1 2">
    <name type="scientific">Bifidobacterium tissieri</name>
    <dbReference type="NCBI Taxonomy" id="1630162"/>
    <lineage>
        <taxon>Bacteria</taxon>
        <taxon>Bacillati</taxon>
        <taxon>Actinomycetota</taxon>
        <taxon>Actinomycetes</taxon>
        <taxon>Bifidobacteriales</taxon>
        <taxon>Bifidobacteriaceae</taxon>
        <taxon>Bifidobacterium</taxon>
    </lineage>
</organism>
<name>A0A261FEM8_9BIFI</name>
<comment type="caution">
    <text evidence="1">The sequence shown here is derived from an EMBL/GenBank/DDBJ whole genome shotgun (WGS) entry which is preliminary data.</text>
</comment>
<gene>
    <name evidence="1" type="ORF">BTIS_1420</name>
</gene>
<reference evidence="1 2" key="1">
    <citation type="journal article" date="2017" name="BMC Genomics">
        <title>Comparative genomic and phylogenomic analyses of the Bifidobacteriaceae family.</title>
        <authorList>
            <person name="Lugli G.A."/>
            <person name="Milani C."/>
            <person name="Turroni F."/>
            <person name="Duranti S."/>
            <person name="Mancabelli L."/>
            <person name="Mangifesta M."/>
            <person name="Ferrario C."/>
            <person name="Modesto M."/>
            <person name="Mattarelli P."/>
            <person name="Jiri K."/>
            <person name="van Sinderen D."/>
            <person name="Ventura M."/>
        </authorList>
    </citation>
    <scope>NUCLEOTIDE SEQUENCE [LARGE SCALE GENOMIC DNA]</scope>
    <source>
        <strain evidence="1 2">DSM 100201</strain>
    </source>
</reference>
<keyword evidence="2" id="KW-1185">Reference proteome</keyword>
<sequence length="191" mass="21260">MSLELYSPNLRHPSLPYGEKTIEKKQKTRTIHISGWQLGESGVQSSEVGGTQSRELKMGLLDSFEVLPYVTGVPTMSVTKDGINFNKTVVEKLCSPAFVVVLVDKTNLKLALTPCDEKAQGARPFLRDGRSARAGVRWNNTDLKDSIQTITGWDLEDKGRKVGGRYYPEDNALIFDLTTWTPIERRSTAAD</sequence>
<evidence type="ECO:0000313" key="1">
    <source>
        <dbReference type="EMBL" id="OZG57326.1"/>
    </source>
</evidence>
<proteinExistence type="predicted"/>
<accession>A0A261FEM8</accession>
<protein>
    <submittedName>
        <fullName evidence="1">Uncharacterized protein</fullName>
    </submittedName>
</protein>
<dbReference type="Proteomes" id="UP000216444">
    <property type="component" value="Unassembled WGS sequence"/>
</dbReference>
<dbReference type="EMBL" id="MWWV01000009">
    <property type="protein sequence ID" value="OZG57326.1"/>
    <property type="molecule type" value="Genomic_DNA"/>
</dbReference>
<evidence type="ECO:0000313" key="2">
    <source>
        <dbReference type="Proteomes" id="UP000216444"/>
    </source>
</evidence>
<dbReference type="AlphaFoldDB" id="A0A261FEM8"/>